<keyword evidence="2" id="KW-0255">Endonuclease</keyword>
<feature type="domain" description="HNH nuclease" evidence="1">
    <location>
        <begin position="10"/>
        <end position="56"/>
    </location>
</feature>
<dbReference type="GO" id="GO:0004519">
    <property type="term" value="F:endonuclease activity"/>
    <property type="evidence" value="ECO:0007669"/>
    <property type="project" value="UniProtKB-KW"/>
</dbReference>
<comment type="caution">
    <text evidence="2">The sequence shown here is derived from an EMBL/GenBank/DDBJ whole genome shotgun (WGS) entry which is preliminary data.</text>
</comment>
<dbReference type="RefSeq" id="WP_148077574.1">
    <property type="nucleotide sequence ID" value="NZ_PQJL01000089.1"/>
</dbReference>
<dbReference type="Pfam" id="PF13391">
    <property type="entry name" value="HNH_2"/>
    <property type="match status" value="1"/>
</dbReference>
<proteinExistence type="predicted"/>
<organism evidence="2 3">
    <name type="scientific">Cronobacter malonaticus</name>
    <dbReference type="NCBI Taxonomy" id="413503"/>
    <lineage>
        <taxon>Bacteria</taxon>
        <taxon>Pseudomonadati</taxon>
        <taxon>Pseudomonadota</taxon>
        <taxon>Gammaproteobacteria</taxon>
        <taxon>Enterobacterales</taxon>
        <taxon>Enterobacteriaceae</taxon>
        <taxon>Cronobacter</taxon>
    </lineage>
</organism>
<accession>A0A423XQ08</accession>
<evidence type="ECO:0000259" key="1">
    <source>
        <dbReference type="Pfam" id="PF13391"/>
    </source>
</evidence>
<keyword evidence="2" id="KW-0540">Nuclease</keyword>
<gene>
    <name evidence="2" type="ORF">C3E80_21370</name>
</gene>
<feature type="non-terminal residue" evidence="2">
    <location>
        <position position="1"/>
    </location>
</feature>
<sequence length="82" mass="8830">RVAANFGYRCAITGSGEALEAAHIEPVGTGNNNTSNGVLMLACLHRLFDAGMMAINPDTLTVHFRHDCTYFAKSMLEGTELN</sequence>
<evidence type="ECO:0000313" key="3">
    <source>
        <dbReference type="Proteomes" id="UP000285793"/>
    </source>
</evidence>
<protein>
    <submittedName>
        <fullName evidence="2">HNH endonuclease</fullName>
    </submittedName>
</protein>
<dbReference type="EMBL" id="PQJL01000089">
    <property type="protein sequence ID" value="ROW55568.1"/>
    <property type="molecule type" value="Genomic_DNA"/>
</dbReference>
<feature type="non-terminal residue" evidence="2">
    <location>
        <position position="82"/>
    </location>
</feature>
<keyword evidence="2" id="KW-0378">Hydrolase</keyword>
<dbReference type="AlphaFoldDB" id="A0A423XQ08"/>
<dbReference type="Proteomes" id="UP000285793">
    <property type="component" value="Unassembled WGS sequence"/>
</dbReference>
<reference evidence="2 3" key="1">
    <citation type="journal article" date="2018" name="Front. Microbiol.">
        <title>An Investigation of an Acute Gastroenteritis Outbreak: Cronobacter sakazakii, a Potential Cause of Food-Borne Illness.</title>
        <authorList>
            <person name="Yong W."/>
            <person name="Guo B."/>
            <person name="Shi X."/>
            <person name="Cheng T."/>
            <person name="Chen M."/>
            <person name="Jiang X."/>
            <person name="Ye Y."/>
            <person name="Wang J."/>
            <person name="Xie G."/>
            <person name="Ding J."/>
        </authorList>
    </citation>
    <scope>NUCLEOTIDE SEQUENCE [LARGE SCALE GENOMIC DNA]</scope>
    <source>
        <strain evidence="2 3">S1</strain>
    </source>
</reference>
<dbReference type="InterPro" id="IPR003615">
    <property type="entry name" value="HNH_nuc"/>
</dbReference>
<name>A0A423XQ08_9ENTR</name>
<evidence type="ECO:0000313" key="2">
    <source>
        <dbReference type="EMBL" id="ROW55568.1"/>
    </source>
</evidence>